<dbReference type="Pfam" id="PF17921">
    <property type="entry name" value="Integrase_H2C2"/>
    <property type="match status" value="1"/>
</dbReference>
<keyword evidence="3" id="KW-1185">Reference proteome</keyword>
<evidence type="ECO:0000259" key="1">
    <source>
        <dbReference type="PROSITE" id="PS50994"/>
    </source>
</evidence>
<comment type="caution">
    <text evidence="2">The sequence shown here is derived from an EMBL/GenBank/DDBJ whole genome shotgun (WGS) entry which is preliminary data.</text>
</comment>
<protein>
    <recommendedName>
        <fullName evidence="1">Integrase catalytic domain-containing protein</fullName>
    </recommendedName>
</protein>
<evidence type="ECO:0000313" key="3">
    <source>
        <dbReference type="Proteomes" id="UP000603453"/>
    </source>
</evidence>
<organism evidence="2 3">
    <name type="scientific">Mucor saturninus</name>
    <dbReference type="NCBI Taxonomy" id="64648"/>
    <lineage>
        <taxon>Eukaryota</taxon>
        <taxon>Fungi</taxon>
        <taxon>Fungi incertae sedis</taxon>
        <taxon>Mucoromycota</taxon>
        <taxon>Mucoromycotina</taxon>
        <taxon>Mucoromycetes</taxon>
        <taxon>Mucorales</taxon>
        <taxon>Mucorineae</taxon>
        <taxon>Mucoraceae</taxon>
        <taxon>Mucor</taxon>
    </lineage>
</organism>
<reference evidence="2" key="1">
    <citation type="submission" date="2020-12" db="EMBL/GenBank/DDBJ databases">
        <title>Metabolic potential, ecology and presence of endohyphal bacteria is reflected in genomic diversity of Mucoromycotina.</title>
        <authorList>
            <person name="Muszewska A."/>
            <person name="Okrasinska A."/>
            <person name="Steczkiewicz K."/>
            <person name="Drgas O."/>
            <person name="Orlowska M."/>
            <person name="Perlinska-Lenart U."/>
            <person name="Aleksandrzak-Piekarczyk T."/>
            <person name="Szatraj K."/>
            <person name="Zielenkiewicz U."/>
            <person name="Pilsyk S."/>
            <person name="Malc E."/>
            <person name="Mieczkowski P."/>
            <person name="Kruszewska J.S."/>
            <person name="Biernat P."/>
            <person name="Pawlowska J."/>
        </authorList>
    </citation>
    <scope>NUCLEOTIDE SEQUENCE</scope>
    <source>
        <strain evidence="2">WA0000017839</strain>
    </source>
</reference>
<dbReference type="PROSITE" id="PS50994">
    <property type="entry name" value="INTEGRASE"/>
    <property type="match status" value="1"/>
</dbReference>
<dbReference type="Pfam" id="PF00665">
    <property type="entry name" value="rve"/>
    <property type="match status" value="1"/>
</dbReference>
<gene>
    <name evidence="2" type="ORF">INT47_001513</name>
</gene>
<dbReference type="InterPro" id="IPR012337">
    <property type="entry name" value="RNaseH-like_sf"/>
</dbReference>
<dbReference type="SUPFAM" id="SSF53098">
    <property type="entry name" value="Ribonuclease H-like"/>
    <property type="match status" value="1"/>
</dbReference>
<dbReference type="Proteomes" id="UP000603453">
    <property type="component" value="Unassembled WGS sequence"/>
</dbReference>
<dbReference type="Gene3D" id="1.10.340.70">
    <property type="match status" value="1"/>
</dbReference>
<dbReference type="InterPro" id="IPR050951">
    <property type="entry name" value="Retrovirus_Pol_polyprotein"/>
</dbReference>
<feature type="domain" description="Integrase catalytic" evidence="1">
    <location>
        <begin position="128"/>
        <end position="289"/>
    </location>
</feature>
<accession>A0A8H7QGM9</accession>
<dbReference type="GO" id="GO:0015074">
    <property type="term" value="P:DNA integration"/>
    <property type="evidence" value="ECO:0007669"/>
    <property type="project" value="InterPro"/>
</dbReference>
<evidence type="ECO:0000313" key="2">
    <source>
        <dbReference type="EMBL" id="KAG2191116.1"/>
    </source>
</evidence>
<dbReference type="GO" id="GO:0003676">
    <property type="term" value="F:nucleic acid binding"/>
    <property type="evidence" value="ECO:0007669"/>
    <property type="project" value="InterPro"/>
</dbReference>
<sequence>MDYPLYLSIYYYLTRNGEYPQDCTPSIKRKIRNQARQYDPHGGKLFKKNPVSPVAQELLHEANVEAVIRQVHEEGHYGVNNTWSQLRLQYTGPRLFEWTRRVVQSCIACQVRSKKPHKRTEPAHPIETPSYPFYMVGCDAVGPMEPTESGCRFLLVAVDYLTRWPIALAVPDITEETTADFLFNHVVVPYGVPRFLLTDRGSNFTSGYVREFLKSLNLRHLTTTAYRPQTNGLCERLNQTLTQTLAKIVRDANALTTWDRYVTSALLALRTMRNDSTGHTPSMLLYGYTLRTPATWPAPREDFDESDPLEEIASRVRVITHLVENLRPEARAKSNEQKKKNKVRYDQLVSPRRRFAPGEQVLMRDNNPPHKLADRWLGPMTVTRVNQNGTYHLTGPNYRRLQSAVNGDSLIPFRNHKHMVPDIQVQRAEHQFLAWMDRFDSR</sequence>
<dbReference type="InterPro" id="IPR041588">
    <property type="entry name" value="Integrase_H2C2"/>
</dbReference>
<dbReference type="OrthoDB" id="5592268at2759"/>
<dbReference type="Gene3D" id="3.30.420.10">
    <property type="entry name" value="Ribonuclease H-like superfamily/Ribonuclease H"/>
    <property type="match status" value="1"/>
</dbReference>
<dbReference type="PANTHER" id="PTHR37984">
    <property type="entry name" value="PROTEIN CBG26694"/>
    <property type="match status" value="1"/>
</dbReference>
<dbReference type="InterPro" id="IPR036397">
    <property type="entry name" value="RNaseH_sf"/>
</dbReference>
<dbReference type="EMBL" id="JAEPRD010000473">
    <property type="protein sequence ID" value="KAG2191116.1"/>
    <property type="molecule type" value="Genomic_DNA"/>
</dbReference>
<dbReference type="AlphaFoldDB" id="A0A8H7QGM9"/>
<proteinExistence type="predicted"/>
<dbReference type="FunFam" id="3.30.420.10:FF:000032">
    <property type="entry name" value="Retrovirus-related Pol polyprotein from transposon 297-like Protein"/>
    <property type="match status" value="1"/>
</dbReference>
<dbReference type="GO" id="GO:0005634">
    <property type="term" value="C:nucleus"/>
    <property type="evidence" value="ECO:0007669"/>
    <property type="project" value="UniProtKB-ARBA"/>
</dbReference>
<dbReference type="InterPro" id="IPR001584">
    <property type="entry name" value="Integrase_cat-core"/>
</dbReference>
<name>A0A8H7QGM9_9FUNG</name>
<dbReference type="PANTHER" id="PTHR37984:SF5">
    <property type="entry name" value="PROTEIN NYNRIN-LIKE"/>
    <property type="match status" value="1"/>
</dbReference>